<accession>A0A3M6X3P5</accession>
<sequence>MVGMASGANHQRIMDPRRKGYNPDLAAKRVASQSPEGGAPQKRAARRPGEHSPVQPSSRRSSVSSGTSKPARTVAAATDSRRISAHPLNGPGGVQSPDSVSSRYEDAQSGSSTPLNMIGLMSQSTGSVAPTAPMLNASAGAAAPNSLFDMLMNFSNQTVQMSMAQMATQQSSAKLNRATEEYNNMKGHFDTFPAIKEQRTTAKATAENQHKAIEEELNTQMRNHKSLVEGIAAALGKSAEVKPASRAVNERTELSTSRGMEAKIDEMDRKIANLSTSLGQSRRAQSEVDKVQARLDRIEDDIEALRRSQRPPTTGLKSSGRNDMQEMQQKLDDISRKVEESQRREQTTHDKLDRLDELKADFDSVTREIKDLKDTIAPAVQNSQFEAMAGDMKAITERLGKAENDMDSFNTQLEQSNAAIIDHVGEKLNEINGELQTYDATRAADSTSLWRSINQFKVDFHNIQHEKAASEDSNSRMTSLSESHEKIRVDVEELKESSRALKTKADKDFVVSSLQALEEKLKYLQEKMTHSHTVGEGVRRHSRTSPLATTGGQADQHGPNGPQPTLQNSSGKSSPLVNQSPRLRTDPPQDILSSVNNLRDQVQNCLSKGDAHAKMLQVLQMRFDNLTTDDMVHQMLNQFSEHWPHAANYEATVHQLQDLIASLQHRAETVEQMSTESKKTADNASSLAHGAAGDLERMKKETLSKLKGNVTESDGSPEISAAEKQAFQVRLATIENKLAKIQENLNAVETNGKAHGSDNGVPEKDIRELRKRIDDLESEVQVNAPRVENHDSLLREGQKRLSKAQGDITALLMEAGRVKGRLKVLEEARAKSQHHNHMQIALSLGPFTSFQSRGEKKVFSAQSYKTSSASCSVLSE</sequence>
<dbReference type="Gene3D" id="1.10.287.1490">
    <property type="match status" value="1"/>
</dbReference>
<feature type="compositionally biased region" description="Basic and acidic residues" evidence="2">
    <location>
        <begin position="329"/>
        <end position="351"/>
    </location>
</feature>
<feature type="compositionally biased region" description="Polar residues" evidence="2">
    <location>
        <begin position="544"/>
        <end position="553"/>
    </location>
</feature>
<comment type="caution">
    <text evidence="3">The sequence shown here is derived from an EMBL/GenBank/DDBJ whole genome shotgun (WGS) entry which is preliminary data.</text>
</comment>
<reference evidence="3 4" key="1">
    <citation type="journal article" date="2018" name="BMC Genomics">
        <title>Genomic evidence for intraspecific hybridization in a clonal and extremely halotolerant yeast.</title>
        <authorList>
            <person name="Gostincar C."/>
            <person name="Stajich J.E."/>
            <person name="Zupancic J."/>
            <person name="Zalar P."/>
            <person name="Gunde-Cimerman N."/>
        </authorList>
    </citation>
    <scope>NUCLEOTIDE SEQUENCE [LARGE SCALE GENOMIC DNA]</scope>
    <source>
        <strain evidence="3 4">EXF-6656</strain>
    </source>
</reference>
<protein>
    <submittedName>
        <fullName evidence="3">Uncharacterized protein</fullName>
    </submittedName>
</protein>
<dbReference type="Proteomes" id="UP000281245">
    <property type="component" value="Unassembled WGS sequence"/>
</dbReference>
<evidence type="ECO:0000313" key="4">
    <source>
        <dbReference type="Proteomes" id="UP000281245"/>
    </source>
</evidence>
<feature type="coiled-coil region" evidence="1">
    <location>
        <begin position="724"/>
        <end position="751"/>
    </location>
</feature>
<feature type="region of interest" description="Disordered" evidence="2">
    <location>
        <begin position="302"/>
        <end position="351"/>
    </location>
</feature>
<feature type="region of interest" description="Disordered" evidence="2">
    <location>
        <begin position="1"/>
        <end position="113"/>
    </location>
</feature>
<keyword evidence="1" id="KW-0175">Coiled coil</keyword>
<feature type="compositionally biased region" description="Polar residues" evidence="2">
    <location>
        <begin position="563"/>
        <end position="582"/>
    </location>
</feature>
<dbReference type="AlphaFoldDB" id="A0A3M6X3P5"/>
<dbReference type="EMBL" id="QWIJ01000234">
    <property type="protein sequence ID" value="RMX85229.1"/>
    <property type="molecule type" value="Genomic_DNA"/>
</dbReference>
<evidence type="ECO:0000313" key="3">
    <source>
        <dbReference type="EMBL" id="RMX85229.1"/>
    </source>
</evidence>
<name>A0A3M6X3P5_HORWE</name>
<feature type="compositionally biased region" description="Polar residues" evidence="2">
    <location>
        <begin position="310"/>
        <end position="328"/>
    </location>
</feature>
<feature type="compositionally biased region" description="Polar residues" evidence="2">
    <location>
        <begin position="96"/>
        <end position="113"/>
    </location>
</feature>
<feature type="compositionally biased region" description="Low complexity" evidence="2">
    <location>
        <begin position="52"/>
        <end position="65"/>
    </location>
</feature>
<proteinExistence type="predicted"/>
<dbReference type="OrthoDB" id="3438382at2759"/>
<evidence type="ECO:0000256" key="2">
    <source>
        <dbReference type="SAM" id="MobiDB-lite"/>
    </source>
</evidence>
<evidence type="ECO:0000256" key="1">
    <source>
        <dbReference type="SAM" id="Coils"/>
    </source>
</evidence>
<feature type="region of interest" description="Disordered" evidence="2">
    <location>
        <begin position="673"/>
        <end position="692"/>
    </location>
</feature>
<gene>
    <name evidence="3" type="ORF">D0869_03980</name>
</gene>
<feature type="region of interest" description="Disordered" evidence="2">
    <location>
        <begin position="530"/>
        <end position="590"/>
    </location>
</feature>
<dbReference type="SUPFAM" id="SSF58113">
    <property type="entry name" value="Apolipoprotein A-I"/>
    <property type="match status" value="1"/>
</dbReference>
<organism evidence="3 4">
    <name type="scientific">Hortaea werneckii</name>
    <name type="common">Black yeast</name>
    <name type="synonym">Cladosporium werneckii</name>
    <dbReference type="NCBI Taxonomy" id="91943"/>
    <lineage>
        <taxon>Eukaryota</taxon>
        <taxon>Fungi</taxon>
        <taxon>Dikarya</taxon>
        <taxon>Ascomycota</taxon>
        <taxon>Pezizomycotina</taxon>
        <taxon>Dothideomycetes</taxon>
        <taxon>Dothideomycetidae</taxon>
        <taxon>Mycosphaerellales</taxon>
        <taxon>Teratosphaeriaceae</taxon>
        <taxon>Hortaea</taxon>
    </lineage>
</organism>
<feature type="coiled-coil region" evidence="1">
    <location>
        <begin position="646"/>
        <end position="673"/>
    </location>
</feature>
<feature type="coiled-coil region" evidence="1">
    <location>
        <begin position="196"/>
        <end position="223"/>
    </location>
</feature>